<comment type="caution">
    <text evidence="7">The sequence shown here is derived from an EMBL/GenBank/DDBJ whole genome shotgun (WGS) entry which is preliminary data.</text>
</comment>
<dbReference type="GO" id="GO:0002161">
    <property type="term" value="F:aminoacyl-tRNA deacylase activity"/>
    <property type="evidence" value="ECO:0007669"/>
    <property type="project" value="InterPro"/>
</dbReference>
<dbReference type="Gene3D" id="3.90.740.10">
    <property type="entry name" value="Valyl/Leucyl/Isoleucyl-tRNA synthetase, editing domain"/>
    <property type="match status" value="1"/>
</dbReference>
<dbReference type="SUPFAM" id="SSF52374">
    <property type="entry name" value="Nucleotidylyl transferase"/>
    <property type="match status" value="1"/>
</dbReference>
<sequence length="275" mass="31594">KEIEKLGIGKFIDECKSNVFTYKKEWEEFTERIGFWLDFENAYITCDNEYIESLWWILKQIWDKGLLYQDYKVVPYCPRCGTSLSSHEVAQGYQTVTEESITVKFELVDESGTYVLAWTTTPWTLPGNVALAVNPDIDYIKFSLKNYPGISDGIYICSKRDFDAYKKEAGVRIVEKIKGKDLIGKKYKPLYANEVPYRIIGGNFVSVEEGTGIVHMAPAFGEDDMEAAKLNDLSVLMTVDEEGKMLTKNYPWDGKFIKEADPLIIKDLKNRDLIF</sequence>
<dbReference type="GO" id="GO:0004822">
    <property type="term" value="F:isoleucine-tRNA ligase activity"/>
    <property type="evidence" value="ECO:0007669"/>
    <property type="project" value="InterPro"/>
</dbReference>
<keyword evidence="4" id="KW-0648">Protein biosynthesis</keyword>
<dbReference type="Gene3D" id="3.40.50.620">
    <property type="entry name" value="HUPs"/>
    <property type="match status" value="1"/>
</dbReference>
<accession>X1N108</accession>
<dbReference type="SUPFAM" id="SSF50677">
    <property type="entry name" value="ValRS/IleRS/LeuRS editing domain"/>
    <property type="match status" value="1"/>
</dbReference>
<dbReference type="GO" id="GO:0006428">
    <property type="term" value="P:isoleucyl-tRNA aminoacylation"/>
    <property type="evidence" value="ECO:0007669"/>
    <property type="project" value="TreeGrafter"/>
</dbReference>
<dbReference type="PANTHER" id="PTHR42780:SF1">
    <property type="entry name" value="ISOLEUCINE--TRNA LIGASE, CYTOPLASMIC"/>
    <property type="match status" value="1"/>
</dbReference>
<dbReference type="EMBL" id="BARV01020134">
    <property type="protein sequence ID" value="GAI23946.1"/>
    <property type="molecule type" value="Genomic_DNA"/>
</dbReference>
<evidence type="ECO:0000256" key="1">
    <source>
        <dbReference type="ARBA" id="ARBA00022598"/>
    </source>
</evidence>
<keyword evidence="2" id="KW-0547">Nucleotide-binding</keyword>
<evidence type="ECO:0000256" key="4">
    <source>
        <dbReference type="ARBA" id="ARBA00022917"/>
    </source>
</evidence>
<dbReference type="InterPro" id="IPR002300">
    <property type="entry name" value="aa-tRNA-synth_Ia"/>
</dbReference>
<evidence type="ECO:0000313" key="7">
    <source>
        <dbReference type="EMBL" id="GAI23946.1"/>
    </source>
</evidence>
<keyword evidence="3" id="KW-0067">ATP-binding</keyword>
<evidence type="ECO:0000256" key="3">
    <source>
        <dbReference type="ARBA" id="ARBA00022840"/>
    </source>
</evidence>
<dbReference type="GO" id="GO:0005524">
    <property type="term" value="F:ATP binding"/>
    <property type="evidence" value="ECO:0007669"/>
    <property type="project" value="UniProtKB-KW"/>
</dbReference>
<keyword evidence="1" id="KW-0436">Ligase</keyword>
<dbReference type="InterPro" id="IPR014729">
    <property type="entry name" value="Rossmann-like_a/b/a_fold"/>
</dbReference>
<evidence type="ECO:0000259" key="6">
    <source>
        <dbReference type="Pfam" id="PF00133"/>
    </source>
</evidence>
<dbReference type="InterPro" id="IPR009008">
    <property type="entry name" value="Val/Leu/Ile-tRNA-synth_edit"/>
</dbReference>
<feature type="non-terminal residue" evidence="7">
    <location>
        <position position="275"/>
    </location>
</feature>
<dbReference type="Pfam" id="PF00133">
    <property type="entry name" value="tRNA-synt_1"/>
    <property type="match status" value="1"/>
</dbReference>
<feature type="domain" description="Aminoacyl-tRNA synthetase class Ia" evidence="6">
    <location>
        <begin position="2"/>
        <end position="110"/>
    </location>
</feature>
<name>X1N108_9ZZZZ</name>
<evidence type="ECO:0000256" key="2">
    <source>
        <dbReference type="ARBA" id="ARBA00022741"/>
    </source>
</evidence>
<organism evidence="7">
    <name type="scientific">marine sediment metagenome</name>
    <dbReference type="NCBI Taxonomy" id="412755"/>
    <lineage>
        <taxon>unclassified sequences</taxon>
        <taxon>metagenomes</taxon>
        <taxon>ecological metagenomes</taxon>
    </lineage>
</organism>
<keyword evidence="5" id="KW-0030">Aminoacyl-tRNA synthetase</keyword>
<reference evidence="7" key="1">
    <citation type="journal article" date="2014" name="Front. Microbiol.">
        <title>High frequency of phylogenetically diverse reductive dehalogenase-homologous genes in deep subseafloor sedimentary metagenomes.</title>
        <authorList>
            <person name="Kawai M."/>
            <person name="Futagami T."/>
            <person name="Toyoda A."/>
            <person name="Takaki Y."/>
            <person name="Nishi S."/>
            <person name="Hori S."/>
            <person name="Arai W."/>
            <person name="Tsubouchi T."/>
            <person name="Morono Y."/>
            <person name="Uchiyama I."/>
            <person name="Ito T."/>
            <person name="Fujiyama A."/>
            <person name="Inagaki F."/>
            <person name="Takami H."/>
        </authorList>
    </citation>
    <scope>NUCLEOTIDE SEQUENCE</scope>
    <source>
        <strain evidence="7">Expedition CK06-06</strain>
    </source>
</reference>
<evidence type="ECO:0000256" key="5">
    <source>
        <dbReference type="ARBA" id="ARBA00023146"/>
    </source>
</evidence>
<dbReference type="InterPro" id="IPR023586">
    <property type="entry name" value="Ile-tRNA-ligase_type2"/>
</dbReference>
<dbReference type="PANTHER" id="PTHR42780">
    <property type="entry name" value="SOLEUCYL-TRNA SYNTHETASE"/>
    <property type="match status" value="1"/>
</dbReference>
<proteinExistence type="predicted"/>
<gene>
    <name evidence="7" type="ORF">S06H3_33688</name>
</gene>
<dbReference type="AlphaFoldDB" id="X1N108"/>
<protein>
    <recommendedName>
        <fullName evidence="6">Aminoacyl-tRNA synthetase class Ia domain-containing protein</fullName>
    </recommendedName>
</protein>
<feature type="non-terminal residue" evidence="7">
    <location>
        <position position="1"/>
    </location>
</feature>